<dbReference type="GO" id="GO:0050667">
    <property type="term" value="P:homocysteine metabolic process"/>
    <property type="evidence" value="ECO:0007669"/>
    <property type="project" value="TreeGrafter"/>
</dbReference>
<dbReference type="GO" id="GO:0046653">
    <property type="term" value="P:tetrahydrofolate metabolic process"/>
    <property type="evidence" value="ECO:0007669"/>
    <property type="project" value="TreeGrafter"/>
</dbReference>
<keyword evidence="2 9" id="KW-0489">Methyltransferase</keyword>
<evidence type="ECO:0000313" key="9">
    <source>
        <dbReference type="EMBL" id="PSL52564.1"/>
    </source>
</evidence>
<feature type="domain" description="Hcy-binding" evidence="8">
    <location>
        <begin position="18"/>
        <end position="87"/>
    </location>
</feature>
<comment type="similarity">
    <text evidence="1">Belongs to the vitamin-B12 dependent methionine synthase family.</text>
</comment>
<evidence type="ECO:0000259" key="8">
    <source>
        <dbReference type="Pfam" id="PF02574"/>
    </source>
</evidence>
<comment type="caution">
    <text evidence="9">The sequence shown here is derived from an EMBL/GenBank/DDBJ whole genome shotgun (WGS) entry which is preliminary data.</text>
</comment>
<dbReference type="GO" id="GO:0032259">
    <property type="term" value="P:methylation"/>
    <property type="evidence" value="ECO:0007669"/>
    <property type="project" value="UniProtKB-KW"/>
</dbReference>
<dbReference type="InterPro" id="IPR050554">
    <property type="entry name" value="Met_Synthase/Corrinoid"/>
</dbReference>
<dbReference type="PANTHER" id="PTHR45833">
    <property type="entry name" value="METHIONINE SYNTHASE"/>
    <property type="match status" value="1"/>
</dbReference>
<evidence type="ECO:0000256" key="5">
    <source>
        <dbReference type="ARBA" id="ARBA00022723"/>
    </source>
</evidence>
<keyword evidence="3 9" id="KW-0808">Transferase</keyword>
<evidence type="ECO:0000256" key="6">
    <source>
        <dbReference type="ARBA" id="ARBA00023285"/>
    </source>
</evidence>
<keyword evidence="6" id="KW-0170">Cobalt</keyword>
<dbReference type="Proteomes" id="UP000241118">
    <property type="component" value="Unassembled WGS sequence"/>
</dbReference>
<dbReference type="Pfam" id="PF02574">
    <property type="entry name" value="S-methyl_trans"/>
    <property type="match status" value="1"/>
</dbReference>
<dbReference type="InterPro" id="IPR003726">
    <property type="entry name" value="HCY_dom"/>
</dbReference>
<evidence type="ECO:0000256" key="4">
    <source>
        <dbReference type="ARBA" id="ARBA00022691"/>
    </source>
</evidence>
<dbReference type="GO" id="GO:0046872">
    <property type="term" value="F:metal ion binding"/>
    <property type="evidence" value="ECO:0007669"/>
    <property type="project" value="UniProtKB-KW"/>
</dbReference>
<keyword evidence="4" id="KW-0949">S-adenosyl-L-methionine</keyword>
<evidence type="ECO:0000313" key="10">
    <source>
        <dbReference type="Proteomes" id="UP000241118"/>
    </source>
</evidence>
<keyword evidence="5" id="KW-0479">Metal-binding</keyword>
<gene>
    <name evidence="9" type="ORF">B0I31_11232</name>
</gene>
<dbReference type="SUPFAM" id="SSF82282">
    <property type="entry name" value="Homocysteine S-methyltransferase"/>
    <property type="match status" value="1"/>
</dbReference>
<sequence length="141" mass="14763">MSDRVTPPLPGAPADRVLVADGAMGTTLRPADLTLDDFAGHDGRPEIPNVTRPDVVHQVRRGSLEAGADAVETDTFGADLANPAGTESPRRSSSCHVGVPNSHVIEADEDAGCRGATAEHVGPRSWRCSNQPRAVAKYSNS</sequence>
<keyword evidence="10" id="KW-1185">Reference proteome</keyword>
<dbReference type="PANTHER" id="PTHR45833:SF1">
    <property type="entry name" value="METHIONINE SYNTHASE"/>
    <property type="match status" value="1"/>
</dbReference>
<evidence type="ECO:0000256" key="1">
    <source>
        <dbReference type="ARBA" id="ARBA00010398"/>
    </source>
</evidence>
<dbReference type="InterPro" id="IPR036589">
    <property type="entry name" value="HCY_dom_sf"/>
</dbReference>
<proteinExistence type="inferred from homology"/>
<accession>A0A2P8I267</accession>
<dbReference type="AlphaFoldDB" id="A0A2P8I267"/>
<dbReference type="RefSeq" id="WP_342751514.1">
    <property type="nucleotide sequence ID" value="NZ_PYAX01000012.1"/>
</dbReference>
<dbReference type="EMBL" id="PYAX01000012">
    <property type="protein sequence ID" value="PSL52564.1"/>
    <property type="molecule type" value="Genomic_DNA"/>
</dbReference>
<evidence type="ECO:0000256" key="3">
    <source>
        <dbReference type="ARBA" id="ARBA00022679"/>
    </source>
</evidence>
<dbReference type="GO" id="GO:0005829">
    <property type="term" value="C:cytosol"/>
    <property type="evidence" value="ECO:0007669"/>
    <property type="project" value="TreeGrafter"/>
</dbReference>
<evidence type="ECO:0000256" key="7">
    <source>
        <dbReference type="SAM" id="MobiDB-lite"/>
    </source>
</evidence>
<evidence type="ECO:0000256" key="2">
    <source>
        <dbReference type="ARBA" id="ARBA00022603"/>
    </source>
</evidence>
<feature type="region of interest" description="Disordered" evidence="7">
    <location>
        <begin position="65"/>
        <end position="97"/>
    </location>
</feature>
<name>A0A2P8I267_SACCR</name>
<dbReference type="Gene3D" id="3.20.20.330">
    <property type="entry name" value="Homocysteine-binding-like domain"/>
    <property type="match status" value="1"/>
</dbReference>
<organism evidence="9 10">
    <name type="scientific">Saccharothrix carnea</name>
    <dbReference type="NCBI Taxonomy" id="1280637"/>
    <lineage>
        <taxon>Bacteria</taxon>
        <taxon>Bacillati</taxon>
        <taxon>Actinomycetota</taxon>
        <taxon>Actinomycetes</taxon>
        <taxon>Pseudonocardiales</taxon>
        <taxon>Pseudonocardiaceae</taxon>
        <taxon>Saccharothrix</taxon>
    </lineage>
</organism>
<dbReference type="GO" id="GO:0008705">
    <property type="term" value="F:methionine synthase activity"/>
    <property type="evidence" value="ECO:0007669"/>
    <property type="project" value="TreeGrafter"/>
</dbReference>
<reference evidence="9 10" key="1">
    <citation type="submission" date="2018-03" db="EMBL/GenBank/DDBJ databases">
        <title>Genomic Encyclopedia of Type Strains, Phase III (KMG-III): the genomes of soil and plant-associated and newly described type strains.</title>
        <authorList>
            <person name="Whitman W."/>
        </authorList>
    </citation>
    <scope>NUCLEOTIDE SEQUENCE [LARGE SCALE GENOMIC DNA]</scope>
    <source>
        <strain evidence="9 10">CGMCC 4.7097</strain>
    </source>
</reference>
<protein>
    <submittedName>
        <fullName evidence="9">Homocysteine S-methyltransferase</fullName>
    </submittedName>
</protein>